<accession>A0ABN8PIU7</accession>
<evidence type="ECO:0000313" key="3">
    <source>
        <dbReference type="EMBL" id="CAH3144037.1"/>
    </source>
</evidence>
<evidence type="ECO:0000313" key="4">
    <source>
        <dbReference type="Proteomes" id="UP001159405"/>
    </source>
</evidence>
<dbReference type="Gene3D" id="2.10.25.10">
    <property type="entry name" value="Laminin"/>
    <property type="match status" value="1"/>
</dbReference>
<keyword evidence="1" id="KW-1015">Disulfide bond</keyword>
<dbReference type="SUPFAM" id="SSF57196">
    <property type="entry name" value="EGF/Laminin"/>
    <property type="match status" value="1"/>
</dbReference>
<keyword evidence="4" id="KW-1185">Reference proteome</keyword>
<feature type="disulfide bond" evidence="1">
    <location>
        <begin position="160"/>
        <end position="169"/>
    </location>
</feature>
<comment type="caution">
    <text evidence="3">The sequence shown here is derived from an EMBL/GenBank/DDBJ whole genome shotgun (WGS) entry which is preliminary data.</text>
</comment>
<evidence type="ECO:0000256" key="1">
    <source>
        <dbReference type="PROSITE-ProRule" id="PRU00076"/>
    </source>
</evidence>
<dbReference type="SMART" id="SM00181">
    <property type="entry name" value="EGF"/>
    <property type="match status" value="1"/>
</dbReference>
<evidence type="ECO:0000259" key="2">
    <source>
        <dbReference type="PROSITE" id="PS50026"/>
    </source>
</evidence>
<protein>
    <recommendedName>
        <fullName evidence="2">EGF-like domain-containing protein</fullName>
    </recommendedName>
</protein>
<sequence length="172" mass="19400">MGRNNWNSHLPEIRAKSLDGKLLLGKRTVTRSLHLLIRHSSCYLVDSCRVLDFRSEMAFEGKQLINHVIQTIEDVLEDFCGSLCFMEHDCVSYNVEISSGSQLATKCELNNSTHKEHPGDLRVKNNYIYRGSENFCALTSCPNNSNCQVGFTDKGYRCFCHPGFGGQLCEGK</sequence>
<proteinExistence type="predicted"/>
<name>A0ABN8PIU7_9CNID</name>
<dbReference type="EMBL" id="CALNXK010000072">
    <property type="protein sequence ID" value="CAH3144037.1"/>
    <property type="molecule type" value="Genomic_DNA"/>
</dbReference>
<dbReference type="PROSITE" id="PS50026">
    <property type="entry name" value="EGF_3"/>
    <property type="match status" value="1"/>
</dbReference>
<reference evidence="3 4" key="1">
    <citation type="submission" date="2022-05" db="EMBL/GenBank/DDBJ databases">
        <authorList>
            <consortium name="Genoscope - CEA"/>
            <person name="William W."/>
        </authorList>
    </citation>
    <scope>NUCLEOTIDE SEQUENCE [LARGE SCALE GENOMIC DNA]</scope>
</reference>
<dbReference type="PROSITE" id="PS01186">
    <property type="entry name" value="EGF_2"/>
    <property type="match status" value="1"/>
</dbReference>
<keyword evidence="1" id="KW-0245">EGF-like domain</keyword>
<feature type="disulfide bond" evidence="1">
    <location>
        <begin position="141"/>
        <end position="158"/>
    </location>
</feature>
<dbReference type="Proteomes" id="UP001159405">
    <property type="component" value="Unassembled WGS sequence"/>
</dbReference>
<feature type="domain" description="EGF-like" evidence="2">
    <location>
        <begin position="132"/>
        <end position="170"/>
    </location>
</feature>
<dbReference type="InterPro" id="IPR000742">
    <property type="entry name" value="EGF"/>
</dbReference>
<dbReference type="PROSITE" id="PS00022">
    <property type="entry name" value="EGF_1"/>
    <property type="match status" value="1"/>
</dbReference>
<organism evidence="3 4">
    <name type="scientific">Porites lobata</name>
    <dbReference type="NCBI Taxonomy" id="104759"/>
    <lineage>
        <taxon>Eukaryota</taxon>
        <taxon>Metazoa</taxon>
        <taxon>Cnidaria</taxon>
        <taxon>Anthozoa</taxon>
        <taxon>Hexacorallia</taxon>
        <taxon>Scleractinia</taxon>
        <taxon>Fungiina</taxon>
        <taxon>Poritidae</taxon>
        <taxon>Porites</taxon>
    </lineage>
</organism>
<comment type="caution">
    <text evidence="1">Lacks conserved residue(s) required for the propagation of feature annotation.</text>
</comment>
<gene>
    <name evidence="3" type="ORF">PLOB_00043723</name>
</gene>